<dbReference type="GO" id="GO:0004144">
    <property type="term" value="F:diacylglycerol O-acyltransferase activity"/>
    <property type="evidence" value="ECO:0007669"/>
    <property type="project" value="TreeGrafter"/>
</dbReference>
<proteinExistence type="inferred from homology"/>
<gene>
    <name evidence="15" type="ORF">P5673_001054</name>
</gene>
<keyword evidence="6 14" id="KW-0808">Transferase</keyword>
<keyword evidence="8" id="KW-0319">Glycerol metabolism</keyword>
<feature type="transmembrane region" description="Helical" evidence="14">
    <location>
        <begin position="29"/>
        <end position="52"/>
    </location>
</feature>
<keyword evidence="11" id="KW-0443">Lipid metabolism</keyword>
<keyword evidence="13" id="KW-0012">Acyltransferase</keyword>
<keyword evidence="16" id="KW-1185">Reference proteome</keyword>
<evidence type="ECO:0000256" key="7">
    <source>
        <dbReference type="ARBA" id="ARBA00022692"/>
    </source>
</evidence>
<dbReference type="Proteomes" id="UP001249851">
    <property type="component" value="Unassembled WGS sequence"/>
</dbReference>
<evidence type="ECO:0000313" key="15">
    <source>
        <dbReference type="EMBL" id="KAK2573404.1"/>
    </source>
</evidence>
<comment type="similarity">
    <text evidence="4 14">Belongs to the diacylglycerol acyltransferase family.</text>
</comment>
<evidence type="ECO:0000256" key="13">
    <source>
        <dbReference type="ARBA" id="ARBA00023315"/>
    </source>
</evidence>
<dbReference type="GO" id="GO:0006071">
    <property type="term" value="P:glycerol metabolic process"/>
    <property type="evidence" value="ECO:0007669"/>
    <property type="project" value="UniProtKB-KW"/>
</dbReference>
<keyword evidence="10 14" id="KW-1133">Transmembrane helix</keyword>
<evidence type="ECO:0000256" key="4">
    <source>
        <dbReference type="ARBA" id="ARBA00005420"/>
    </source>
</evidence>
<dbReference type="EMBL" id="JARQWQ010000002">
    <property type="protein sequence ID" value="KAK2573404.1"/>
    <property type="molecule type" value="Genomic_DNA"/>
</dbReference>
<evidence type="ECO:0000256" key="2">
    <source>
        <dbReference type="ARBA" id="ARBA00004771"/>
    </source>
</evidence>
<comment type="caution">
    <text evidence="14">Lacks conserved residue(s) required for the propagation of feature annotation.</text>
</comment>
<keyword evidence="12 14" id="KW-0472">Membrane</keyword>
<protein>
    <recommendedName>
        <fullName evidence="14">Acyltransferase</fullName>
        <ecNumber evidence="14">2.3.1.-</ecNumber>
    </recommendedName>
</protein>
<evidence type="ECO:0000256" key="6">
    <source>
        <dbReference type="ARBA" id="ARBA00022679"/>
    </source>
</evidence>
<evidence type="ECO:0000256" key="3">
    <source>
        <dbReference type="ARBA" id="ARBA00005189"/>
    </source>
</evidence>
<evidence type="ECO:0000256" key="11">
    <source>
        <dbReference type="ARBA" id="ARBA00023098"/>
    </source>
</evidence>
<evidence type="ECO:0000256" key="8">
    <source>
        <dbReference type="ARBA" id="ARBA00022798"/>
    </source>
</evidence>
<dbReference type="EC" id="2.3.1.-" evidence="14"/>
<evidence type="ECO:0000256" key="14">
    <source>
        <dbReference type="RuleBase" id="RU367023"/>
    </source>
</evidence>
<evidence type="ECO:0000256" key="5">
    <source>
        <dbReference type="ARBA" id="ARBA00022516"/>
    </source>
</evidence>
<comment type="pathway">
    <text evidence="3">Lipid metabolism.</text>
</comment>
<evidence type="ECO:0000313" key="16">
    <source>
        <dbReference type="Proteomes" id="UP001249851"/>
    </source>
</evidence>
<evidence type="ECO:0000256" key="12">
    <source>
        <dbReference type="ARBA" id="ARBA00023136"/>
    </source>
</evidence>
<comment type="subcellular location">
    <subcellularLocation>
        <location evidence="1 14">Endoplasmic reticulum membrane</location>
        <topology evidence="1 14">Multi-pass membrane protein</topology>
    </subcellularLocation>
</comment>
<keyword evidence="5" id="KW-0444">Lipid biosynthesis</keyword>
<dbReference type="CDD" id="cd07987">
    <property type="entry name" value="LPLAT_MGAT-like"/>
    <property type="match status" value="1"/>
</dbReference>
<reference evidence="15" key="2">
    <citation type="journal article" date="2023" name="Science">
        <title>Genomic signatures of disease resistance in endangered staghorn corals.</title>
        <authorList>
            <person name="Vollmer S.V."/>
            <person name="Selwyn J.D."/>
            <person name="Despard B.A."/>
            <person name="Roesel C.L."/>
        </authorList>
    </citation>
    <scope>NUCLEOTIDE SEQUENCE</scope>
    <source>
        <strain evidence="15">K2</strain>
    </source>
</reference>
<dbReference type="Pfam" id="PF03982">
    <property type="entry name" value="DAGAT"/>
    <property type="match status" value="1"/>
</dbReference>
<dbReference type="GO" id="GO:0019432">
    <property type="term" value="P:triglyceride biosynthetic process"/>
    <property type="evidence" value="ECO:0007669"/>
    <property type="project" value="TreeGrafter"/>
</dbReference>
<accession>A0AAD9R5E1</accession>
<comment type="caution">
    <text evidence="15">The sequence shown here is derived from an EMBL/GenBank/DDBJ whole genome shotgun (WGS) entry which is preliminary data.</text>
</comment>
<organism evidence="15 16">
    <name type="scientific">Acropora cervicornis</name>
    <name type="common">Staghorn coral</name>
    <dbReference type="NCBI Taxonomy" id="6130"/>
    <lineage>
        <taxon>Eukaryota</taxon>
        <taxon>Metazoa</taxon>
        <taxon>Cnidaria</taxon>
        <taxon>Anthozoa</taxon>
        <taxon>Hexacorallia</taxon>
        <taxon>Scleractinia</taxon>
        <taxon>Astrocoeniina</taxon>
        <taxon>Acroporidae</taxon>
        <taxon>Acropora</taxon>
    </lineage>
</organism>
<comment type="pathway">
    <text evidence="2">Glycerolipid metabolism; triacylglycerol biosynthesis.</text>
</comment>
<sequence>MSGKQKRKTGSSLMKNSFSFRMCEETLQFSIALFKALLFLFGHTIGILLTIYVLLTPFYGIMAVYLLWTFCYDWKRSSKGGRRSETFRWLKSWKYLRDYFPVRLIRTKRLDPNKNYIMGYHPHGIMCAGAWTNFATEATGYSSLFPGIKAHLLTLTLVFKFPLYRDYLMAGGLCDVSKESIHHILTQQGTGNAVVIAIGGAAESLDARPGSYTLTLKNRKGFAKMALKTGANLVPVFSFGENDLFNQVSNPRGSRLRAFQTKLMKVFSFAPPLFFGRGISPKLIGFAPHRKPICTVVGAPIPVRKVVPNPSTQQVNTLHKRYVQELINLFEEHKHRYGLPTAVKLNIV</sequence>
<dbReference type="InterPro" id="IPR007130">
    <property type="entry name" value="DAGAT"/>
</dbReference>
<reference evidence="15" key="1">
    <citation type="journal article" date="2023" name="G3 (Bethesda)">
        <title>Whole genome assembly and annotation of the endangered Caribbean coral Acropora cervicornis.</title>
        <authorList>
            <person name="Selwyn J.D."/>
            <person name="Vollmer S.V."/>
        </authorList>
    </citation>
    <scope>NUCLEOTIDE SEQUENCE</scope>
    <source>
        <strain evidence="15">K2</strain>
    </source>
</reference>
<dbReference type="GO" id="GO:0005789">
    <property type="term" value="C:endoplasmic reticulum membrane"/>
    <property type="evidence" value="ECO:0007669"/>
    <property type="project" value="UniProtKB-SubCell"/>
</dbReference>
<dbReference type="PANTHER" id="PTHR12317:SF0">
    <property type="entry name" value="ACYLTRANSFERASE"/>
    <property type="match status" value="1"/>
</dbReference>
<name>A0AAD9R5E1_ACRCE</name>
<evidence type="ECO:0000256" key="9">
    <source>
        <dbReference type="ARBA" id="ARBA00022824"/>
    </source>
</evidence>
<evidence type="ECO:0000256" key="1">
    <source>
        <dbReference type="ARBA" id="ARBA00004477"/>
    </source>
</evidence>
<evidence type="ECO:0000256" key="10">
    <source>
        <dbReference type="ARBA" id="ARBA00022989"/>
    </source>
</evidence>
<dbReference type="PANTHER" id="PTHR12317">
    <property type="entry name" value="DIACYLGLYCEROL O-ACYLTRANSFERASE"/>
    <property type="match status" value="1"/>
</dbReference>
<keyword evidence="7 14" id="KW-0812">Transmembrane</keyword>
<keyword evidence="9 14" id="KW-0256">Endoplasmic reticulum</keyword>
<dbReference type="AlphaFoldDB" id="A0AAD9R5E1"/>